<organism evidence="1 2">
    <name type="scientific">Aeromonas veronii</name>
    <dbReference type="NCBI Taxonomy" id="654"/>
    <lineage>
        <taxon>Bacteria</taxon>
        <taxon>Pseudomonadati</taxon>
        <taxon>Pseudomonadota</taxon>
        <taxon>Gammaproteobacteria</taxon>
        <taxon>Aeromonadales</taxon>
        <taxon>Aeromonadaceae</taxon>
        <taxon>Aeromonas</taxon>
    </lineage>
</organism>
<accession>A0AAX2UQ65</accession>
<dbReference type="AlphaFoldDB" id="A0AAX2UQ65"/>
<evidence type="ECO:0000313" key="2">
    <source>
        <dbReference type="Proteomes" id="UP000796104"/>
    </source>
</evidence>
<comment type="caution">
    <text evidence="1">The sequence shown here is derived from an EMBL/GenBank/DDBJ whole genome shotgun (WGS) entry which is preliminary data.</text>
</comment>
<dbReference type="Proteomes" id="UP000796104">
    <property type="component" value="Unassembled WGS sequence"/>
</dbReference>
<gene>
    <name evidence="1" type="ORF">CF123_18090</name>
</gene>
<evidence type="ECO:0000313" key="1">
    <source>
        <dbReference type="EMBL" id="TND52028.1"/>
    </source>
</evidence>
<name>A0AAX2UQ65_AERVE</name>
<proteinExistence type="predicted"/>
<protein>
    <submittedName>
        <fullName evidence="1">Uncharacterized protein</fullName>
    </submittedName>
</protein>
<dbReference type="EMBL" id="PDXJ01000025">
    <property type="protein sequence ID" value="TND52028.1"/>
    <property type="molecule type" value="Genomic_DNA"/>
</dbReference>
<reference evidence="1" key="2">
    <citation type="journal article" date="2019" name="PLoS ONE">
        <title>Identification and characterization of putative Aeromonas spp. T3SS effectors.</title>
        <authorList>
            <person name="Rangel L.T."/>
            <person name="Marden J."/>
            <person name="Colston S."/>
            <person name="Setubal J.C."/>
            <person name="Graf J."/>
            <person name="Gogarten J.P."/>
        </authorList>
    </citation>
    <scope>NUCLEOTIDE SEQUENCE</scope>
    <source>
        <strain evidence="1">BAQ071013-135</strain>
    </source>
</reference>
<reference evidence="1" key="1">
    <citation type="submission" date="2017-10" db="EMBL/GenBank/DDBJ databases">
        <authorList>
            <person name="Colston S.M."/>
            <person name="Graf J."/>
        </authorList>
    </citation>
    <scope>NUCLEOTIDE SEQUENCE</scope>
    <source>
        <strain evidence="1">BAQ071013-135</strain>
    </source>
</reference>
<sequence>MRRERLEHANALIKLIASRGRRFFYNKAADRTAEMWIDLNGRIWFMDDYTGQPIYTLYRGRWRGFSHGGTLRDLVIRLHDYIAYGHLLPPEIICPTYNNPEDGNIWGYPKEEAELLRQECEGLPLFCTYEPGINRERVRDTLTAAGITVDSVTVRQLRELHECLRLLLPQFTNCYEGTMRINGYRSDPAFLTMRTFSWKSREAVSFNGRDKFIGIAGWADNKNVVPLLVALLHWASLIEYRRAKGGKG</sequence>